<evidence type="ECO:0000256" key="6">
    <source>
        <dbReference type="ARBA" id="ARBA00023136"/>
    </source>
</evidence>
<dbReference type="PROSITE" id="PS51201">
    <property type="entry name" value="RCK_N"/>
    <property type="match status" value="1"/>
</dbReference>
<evidence type="ECO:0000313" key="10">
    <source>
        <dbReference type="Proteomes" id="UP000658278"/>
    </source>
</evidence>
<dbReference type="InterPro" id="IPR038770">
    <property type="entry name" value="Na+/solute_symporter_sf"/>
</dbReference>
<sequence>MVAIFITVAFIAGLIAKKIGLPPMVGFLVAGFALRAADFEAPEALPTVADFGVTLLLFTIGLKLKVRSLLRPEVWAGTTLHMAVTSVCFAALALALGACGLPLFDELEFRTALIIGFALSFSSTVFAAKAFEDRAELATRHAATAIGILIMQDVIAVVFLTLSKGQTPSPWALALLLIPLLRPLAIGLLDRVGRGELLLLFGFCMTFAGYVLFEQVGLKGDLGAIAIGMLLASSPRAEELARNLFGFKDLFLVAFFLSIGLSEDLSPAAFLAALIFLPFLVPKALGFYAILCGFRHRARPAFFASVGLANFSEFGLIVGNVAVLSGWLSSDWLVAIAILVALSFVVAAPLNSAPSVLFDRFAKKLKALERATPLPEDRPIVSTHPDVVIFGMGRIGTGAYDWLIEHRKLHVVGVDSDPTAHQEHVKAGRNIIFADGTDPGFWERLDLSVKPKMVIIATRNFRATVRIASRLCSYQAGVPITALVKHPDEAEELKKLGVHSVFDLYHEAGTAFAAESWHELEEA</sequence>
<dbReference type="RefSeq" id="WP_200281342.1">
    <property type="nucleotide sequence ID" value="NZ_JAENII010000012.1"/>
</dbReference>
<dbReference type="Gene3D" id="1.20.1530.20">
    <property type="match status" value="1"/>
</dbReference>
<dbReference type="InterPro" id="IPR003148">
    <property type="entry name" value="RCK_N"/>
</dbReference>
<feature type="transmembrane region" description="Helical" evidence="7">
    <location>
        <begin position="143"/>
        <end position="163"/>
    </location>
</feature>
<dbReference type="PANTHER" id="PTHR42751:SF1">
    <property type="entry name" value="CATION_PROTON ANTIPORTER YBAL-RELATED"/>
    <property type="match status" value="1"/>
</dbReference>
<dbReference type="Proteomes" id="UP000658278">
    <property type="component" value="Unassembled WGS sequence"/>
</dbReference>
<evidence type="ECO:0000256" key="2">
    <source>
        <dbReference type="ARBA" id="ARBA00005551"/>
    </source>
</evidence>
<keyword evidence="6 7" id="KW-0472">Membrane</keyword>
<dbReference type="Pfam" id="PF00999">
    <property type="entry name" value="Na_H_Exchanger"/>
    <property type="match status" value="1"/>
</dbReference>
<reference evidence="9" key="1">
    <citation type="submission" date="2021-01" db="EMBL/GenBank/DDBJ databases">
        <title>Modified the classification status of verrucomicrobia.</title>
        <authorList>
            <person name="Feng X."/>
        </authorList>
    </citation>
    <scope>NUCLEOTIDE SEQUENCE</scope>
    <source>
        <strain evidence="9">KCTC 22201</strain>
    </source>
</reference>
<dbReference type="PANTHER" id="PTHR42751">
    <property type="entry name" value="SODIUM/HYDROGEN EXCHANGER FAMILY/TRKA DOMAIN PROTEIN"/>
    <property type="match status" value="1"/>
</dbReference>
<comment type="subcellular location">
    <subcellularLocation>
        <location evidence="1">Membrane</location>
        <topology evidence="1">Multi-pass membrane protein</topology>
    </subcellularLocation>
</comment>
<evidence type="ECO:0000256" key="1">
    <source>
        <dbReference type="ARBA" id="ARBA00004141"/>
    </source>
</evidence>
<dbReference type="GO" id="GO:1902600">
    <property type="term" value="P:proton transmembrane transport"/>
    <property type="evidence" value="ECO:0007669"/>
    <property type="project" value="InterPro"/>
</dbReference>
<evidence type="ECO:0000313" key="9">
    <source>
        <dbReference type="EMBL" id="MBK1828265.1"/>
    </source>
</evidence>
<feature type="transmembrane region" description="Helical" evidence="7">
    <location>
        <begin position="333"/>
        <end position="358"/>
    </location>
</feature>
<keyword evidence="5 7" id="KW-1133">Transmembrane helix</keyword>
<dbReference type="SUPFAM" id="SSF51735">
    <property type="entry name" value="NAD(P)-binding Rossmann-fold domains"/>
    <property type="match status" value="1"/>
</dbReference>
<dbReference type="InterPro" id="IPR006153">
    <property type="entry name" value="Cation/H_exchanger_TM"/>
</dbReference>
<dbReference type="EMBL" id="JAENII010000012">
    <property type="protein sequence ID" value="MBK1828265.1"/>
    <property type="molecule type" value="Genomic_DNA"/>
</dbReference>
<dbReference type="GO" id="GO:0016020">
    <property type="term" value="C:membrane"/>
    <property type="evidence" value="ECO:0007669"/>
    <property type="project" value="UniProtKB-SubCell"/>
</dbReference>
<feature type="transmembrane region" description="Helical" evidence="7">
    <location>
        <begin position="302"/>
        <end position="327"/>
    </location>
</feature>
<feature type="transmembrane region" description="Helical" evidence="7">
    <location>
        <begin position="196"/>
        <end position="213"/>
    </location>
</feature>
<dbReference type="InterPro" id="IPR036291">
    <property type="entry name" value="NAD(P)-bd_dom_sf"/>
</dbReference>
<comment type="similarity">
    <text evidence="2">Belongs to the monovalent cation:proton antiporter 2 (CPA2) transporter (TC 2.A.37) family.</text>
</comment>
<evidence type="ECO:0000256" key="4">
    <source>
        <dbReference type="ARBA" id="ARBA00022692"/>
    </source>
</evidence>
<feature type="transmembrane region" description="Helical" evidence="7">
    <location>
        <begin position="109"/>
        <end position="131"/>
    </location>
</feature>
<gene>
    <name evidence="9" type="ORF">JIN81_14620</name>
</gene>
<feature type="transmembrane region" description="Helical" evidence="7">
    <location>
        <begin position="268"/>
        <end position="290"/>
    </location>
</feature>
<evidence type="ECO:0000256" key="7">
    <source>
        <dbReference type="SAM" id="Phobius"/>
    </source>
</evidence>
<dbReference type="Gene3D" id="3.40.50.720">
    <property type="entry name" value="NAD(P)-binding Rossmann-like Domain"/>
    <property type="match status" value="1"/>
</dbReference>
<comment type="caution">
    <text evidence="9">The sequence shown here is derived from an EMBL/GenBank/DDBJ whole genome shotgun (WGS) entry which is preliminary data.</text>
</comment>
<proteinExistence type="inferred from homology"/>
<feature type="transmembrane region" description="Helical" evidence="7">
    <location>
        <begin position="44"/>
        <end position="62"/>
    </location>
</feature>
<dbReference type="Pfam" id="PF02254">
    <property type="entry name" value="TrkA_N"/>
    <property type="match status" value="1"/>
</dbReference>
<keyword evidence="10" id="KW-1185">Reference proteome</keyword>
<protein>
    <submittedName>
        <fullName evidence="9">Cation:proton antiporter</fullName>
    </submittedName>
</protein>
<accession>A0A934RCX7</accession>
<organism evidence="9 10">
    <name type="scientific">Haloferula rosea</name>
    <dbReference type="NCBI Taxonomy" id="490093"/>
    <lineage>
        <taxon>Bacteria</taxon>
        <taxon>Pseudomonadati</taxon>
        <taxon>Verrucomicrobiota</taxon>
        <taxon>Verrucomicrobiia</taxon>
        <taxon>Verrucomicrobiales</taxon>
        <taxon>Verrucomicrobiaceae</taxon>
        <taxon>Haloferula</taxon>
    </lineage>
</organism>
<keyword evidence="3" id="KW-0813">Transport</keyword>
<keyword evidence="4 7" id="KW-0812">Transmembrane</keyword>
<dbReference type="GO" id="GO:0006813">
    <property type="term" value="P:potassium ion transport"/>
    <property type="evidence" value="ECO:0007669"/>
    <property type="project" value="InterPro"/>
</dbReference>
<evidence type="ECO:0000259" key="8">
    <source>
        <dbReference type="PROSITE" id="PS51201"/>
    </source>
</evidence>
<evidence type="ECO:0000256" key="3">
    <source>
        <dbReference type="ARBA" id="ARBA00022448"/>
    </source>
</evidence>
<feature type="domain" description="RCK N-terminal" evidence="8">
    <location>
        <begin position="384"/>
        <end position="505"/>
    </location>
</feature>
<dbReference type="AlphaFoldDB" id="A0A934RCX7"/>
<name>A0A934RCX7_9BACT</name>
<dbReference type="GO" id="GO:0015297">
    <property type="term" value="F:antiporter activity"/>
    <property type="evidence" value="ECO:0007669"/>
    <property type="project" value="InterPro"/>
</dbReference>
<feature type="transmembrane region" description="Helical" evidence="7">
    <location>
        <begin position="169"/>
        <end position="189"/>
    </location>
</feature>
<evidence type="ECO:0000256" key="5">
    <source>
        <dbReference type="ARBA" id="ARBA00022989"/>
    </source>
</evidence>
<feature type="transmembrane region" description="Helical" evidence="7">
    <location>
        <begin position="74"/>
        <end position="103"/>
    </location>
</feature>